<evidence type="ECO:0008006" key="3">
    <source>
        <dbReference type="Google" id="ProtNLM"/>
    </source>
</evidence>
<evidence type="ECO:0000313" key="1">
    <source>
        <dbReference type="EMBL" id="MBB3022126.1"/>
    </source>
</evidence>
<proteinExistence type="predicted"/>
<dbReference type="Proteomes" id="UP000568050">
    <property type="component" value="Unassembled WGS sequence"/>
</dbReference>
<reference evidence="1 2" key="1">
    <citation type="submission" date="2020-08" db="EMBL/GenBank/DDBJ databases">
        <title>Sequencing the genomes of 1000 actinobacteria strains.</title>
        <authorList>
            <person name="Klenk H.-P."/>
        </authorList>
    </citation>
    <scope>NUCLEOTIDE SEQUENCE [LARGE SCALE GENOMIC DNA]</scope>
    <source>
        <strain evidence="1 2">DSM 23040</strain>
    </source>
</reference>
<dbReference type="AlphaFoldDB" id="A0A839R112"/>
<accession>A0A839R112</accession>
<evidence type="ECO:0000313" key="2">
    <source>
        <dbReference type="Proteomes" id="UP000568050"/>
    </source>
</evidence>
<dbReference type="RefSeq" id="WP_183373925.1">
    <property type="nucleotide sequence ID" value="NZ_CBCSFZ010000010.1"/>
</dbReference>
<dbReference type="InterPro" id="IPR019675">
    <property type="entry name" value="DUF2550"/>
</dbReference>
<comment type="caution">
    <text evidence="1">The sequence shown here is derived from an EMBL/GenBank/DDBJ whole genome shotgun (WGS) entry which is preliminary data.</text>
</comment>
<sequence>MSAPFLLLEACGALIAVLGLVMLVRAIVVTRSRGGVECSVLRPEPRRGACWRDGTLRFATDELRWHRTIGFLLTAGLVIRRDDIEDVAREQADGSDSWVRVEIARTGTAPAVQMQMPPAASYALGAWIESAPARGDFVH</sequence>
<dbReference type="EMBL" id="JACHWP010000001">
    <property type="protein sequence ID" value="MBB3022126.1"/>
    <property type="molecule type" value="Genomic_DNA"/>
</dbReference>
<keyword evidence="2" id="KW-1185">Reference proteome</keyword>
<dbReference type="Pfam" id="PF10739">
    <property type="entry name" value="DUF2550"/>
    <property type="match status" value="1"/>
</dbReference>
<organism evidence="1 2">
    <name type="scientific">Helcobacillus massiliensis</name>
    <dbReference type="NCBI Taxonomy" id="521392"/>
    <lineage>
        <taxon>Bacteria</taxon>
        <taxon>Bacillati</taxon>
        <taxon>Actinomycetota</taxon>
        <taxon>Actinomycetes</taxon>
        <taxon>Micrococcales</taxon>
        <taxon>Dermabacteraceae</taxon>
        <taxon>Helcobacillus</taxon>
    </lineage>
</organism>
<name>A0A839R112_9MICO</name>
<gene>
    <name evidence="1" type="ORF">FHX50_000374</name>
</gene>
<protein>
    <recommendedName>
        <fullName evidence="3">DUF2550 family protein</fullName>
    </recommendedName>
</protein>